<dbReference type="GO" id="GO:0016779">
    <property type="term" value="F:nucleotidyltransferase activity"/>
    <property type="evidence" value="ECO:0007669"/>
    <property type="project" value="UniProtKB-KW"/>
</dbReference>
<dbReference type="NCBIfam" id="TIGR03584">
    <property type="entry name" value="PseF"/>
    <property type="match status" value="1"/>
</dbReference>
<dbReference type="InterPro" id="IPR050793">
    <property type="entry name" value="CMP-NeuNAc_synthase"/>
</dbReference>
<dbReference type="CDD" id="cd02513">
    <property type="entry name" value="CMP-NeuAc_Synthase"/>
    <property type="match status" value="1"/>
</dbReference>
<dbReference type="Gene3D" id="3.90.550.10">
    <property type="entry name" value="Spore Coat Polysaccharide Biosynthesis Protein SpsA, Chain A"/>
    <property type="match status" value="1"/>
</dbReference>
<dbReference type="Pfam" id="PF02348">
    <property type="entry name" value="CTP_transf_3"/>
    <property type="match status" value="1"/>
</dbReference>
<proteinExistence type="predicted"/>
<gene>
    <name evidence="1" type="primary">pseF</name>
    <name evidence="1" type="ORF">JY500_12345</name>
</gene>
<keyword evidence="1" id="KW-0548">Nucleotidyltransferase</keyword>
<evidence type="ECO:0000313" key="2">
    <source>
        <dbReference type="Proteomes" id="UP000663570"/>
    </source>
</evidence>
<dbReference type="InterPro" id="IPR029044">
    <property type="entry name" value="Nucleotide-diphossugar_trans"/>
</dbReference>
<evidence type="ECO:0000313" key="1">
    <source>
        <dbReference type="EMBL" id="QSI75305.1"/>
    </source>
</evidence>
<dbReference type="SUPFAM" id="SSF53448">
    <property type="entry name" value="Nucleotide-diphospho-sugar transferases"/>
    <property type="match status" value="1"/>
</dbReference>
<keyword evidence="2" id="KW-1185">Reference proteome</keyword>
<accession>A0ABX7M0M2</accession>
<dbReference type="EC" id="2.7.7.81" evidence="1"/>
<dbReference type="InterPro" id="IPR003329">
    <property type="entry name" value="Cytidylyl_trans"/>
</dbReference>
<dbReference type="EMBL" id="CP071060">
    <property type="protein sequence ID" value="QSI75305.1"/>
    <property type="molecule type" value="Genomic_DNA"/>
</dbReference>
<protein>
    <submittedName>
        <fullName evidence="1">Pseudaminic acid cytidylyltransferase</fullName>
        <ecNumber evidence="1">2.7.7.81</ecNumber>
    </submittedName>
</protein>
<dbReference type="PANTHER" id="PTHR21485:SF6">
    <property type="entry name" value="N-ACYLNEURAMINATE CYTIDYLYLTRANSFERASE-RELATED"/>
    <property type="match status" value="1"/>
</dbReference>
<reference evidence="1 2" key="1">
    <citation type="submission" date="2021-02" db="EMBL/GenBank/DDBJ databases">
        <title>Niveibacterium changnyeongensis HC41.</title>
        <authorList>
            <person name="Kang M."/>
        </authorList>
    </citation>
    <scope>NUCLEOTIDE SEQUENCE [LARGE SCALE GENOMIC DNA]</scope>
    <source>
        <strain evidence="1 2">HC41</strain>
    </source>
</reference>
<dbReference type="PANTHER" id="PTHR21485">
    <property type="entry name" value="HAD SUPERFAMILY MEMBERS CMAS AND KDSC"/>
    <property type="match status" value="1"/>
</dbReference>
<sequence>MRLCVIPARGGSKRIPRKNIRSFAGRPMIAWSITAALESKLFDRVVVSTDDAGIAAVAQEWGAEVPFTRPPALSDDHVGTAPVVVHAIDWLAASGEAPTTVCCLYATAPFVRAQDLVEAGSTLQDSGACFVFTATTFDFPILRAITLNADGELGPMFPEHIGKRSQDLPEAFHDAGQFYIGYAQHWRDNVPMFGPRSRMFLLPRHRVQDIDTEEDWRRAEWLLRAMREAGE</sequence>
<dbReference type="InterPro" id="IPR020039">
    <property type="entry name" value="PseF"/>
</dbReference>
<name>A0ABX7M0M2_9RHOO</name>
<dbReference type="RefSeq" id="WP_206252732.1">
    <property type="nucleotide sequence ID" value="NZ_CP071060.1"/>
</dbReference>
<keyword evidence="1" id="KW-0808">Transferase</keyword>
<organism evidence="1 2">
    <name type="scientific">Niveibacterium microcysteis</name>
    <dbReference type="NCBI Taxonomy" id="2811415"/>
    <lineage>
        <taxon>Bacteria</taxon>
        <taxon>Pseudomonadati</taxon>
        <taxon>Pseudomonadota</taxon>
        <taxon>Betaproteobacteria</taxon>
        <taxon>Rhodocyclales</taxon>
        <taxon>Rhodocyclaceae</taxon>
        <taxon>Niveibacterium</taxon>
    </lineage>
</organism>
<dbReference type="Proteomes" id="UP000663570">
    <property type="component" value="Chromosome"/>
</dbReference>